<protein>
    <submittedName>
        <fullName evidence="2">Oxidoreductase</fullName>
    </submittedName>
</protein>
<reference evidence="3" key="1">
    <citation type="journal article" date="2019" name="Int. J. Syst. Evol. Microbiol.">
        <title>The Global Catalogue of Microorganisms (GCM) 10K type strain sequencing project: providing services to taxonomists for standard genome sequencing and annotation.</title>
        <authorList>
            <consortium name="The Broad Institute Genomics Platform"/>
            <consortium name="The Broad Institute Genome Sequencing Center for Infectious Disease"/>
            <person name="Wu L."/>
            <person name="Ma J."/>
        </authorList>
    </citation>
    <scope>NUCLEOTIDE SEQUENCE [LARGE SCALE GENOMIC DNA]</scope>
    <source>
        <strain evidence="3">JCM 17342</strain>
    </source>
</reference>
<evidence type="ECO:0000313" key="2">
    <source>
        <dbReference type="EMBL" id="GAA4036341.1"/>
    </source>
</evidence>
<dbReference type="InterPro" id="IPR002347">
    <property type="entry name" value="SDR_fam"/>
</dbReference>
<comment type="caution">
    <text evidence="2">The sequence shown here is derived from an EMBL/GenBank/DDBJ whole genome shotgun (WGS) entry which is preliminary data.</text>
</comment>
<proteinExistence type="predicted"/>
<sequence>MVTGANSGLGFETARALAAKGARVVLTARNAERGGAALAKIRVEYPGADLELASLDLADLDSVRAFADGFDEPVDVLVNNAGVMMPPRKLTKQGFESQFATNHLGHFALTGLLLGQIRERVVTVTSGLHRRGVIQFDDLTRERAYSPVDAYAQSKLANVLFALELHRRAGSSLVSTYAHPGYSATNLQSSGPTGVLNLLLKPANMLVAQSAEQGALPQLYAATAGDVRGGDFFGPDGLGEMRGYPKRVQPVHAATDPDTAARLWTVSEELTGVTYPM</sequence>
<accession>A0ABP7U5E2</accession>
<dbReference type="EMBL" id="BAABAL010000027">
    <property type="protein sequence ID" value="GAA4036341.1"/>
    <property type="molecule type" value="Genomic_DNA"/>
</dbReference>
<evidence type="ECO:0000256" key="1">
    <source>
        <dbReference type="ARBA" id="ARBA00023002"/>
    </source>
</evidence>
<dbReference type="Proteomes" id="UP001501747">
    <property type="component" value="Unassembled WGS sequence"/>
</dbReference>
<dbReference type="CDD" id="cd05327">
    <property type="entry name" value="retinol-DH_like_SDR_c_like"/>
    <property type="match status" value="1"/>
</dbReference>
<evidence type="ECO:0000313" key="3">
    <source>
        <dbReference type="Proteomes" id="UP001501747"/>
    </source>
</evidence>
<gene>
    <name evidence="2" type="ORF">GCM10022247_72600</name>
</gene>
<keyword evidence="1" id="KW-0560">Oxidoreductase</keyword>
<keyword evidence="3" id="KW-1185">Reference proteome</keyword>
<organism evidence="2 3">
    <name type="scientific">Allokutzneria multivorans</name>
    <dbReference type="NCBI Taxonomy" id="1142134"/>
    <lineage>
        <taxon>Bacteria</taxon>
        <taxon>Bacillati</taxon>
        <taxon>Actinomycetota</taxon>
        <taxon>Actinomycetes</taxon>
        <taxon>Pseudonocardiales</taxon>
        <taxon>Pseudonocardiaceae</taxon>
        <taxon>Allokutzneria</taxon>
    </lineage>
</organism>
<name>A0ABP7U5E2_9PSEU</name>
<dbReference type="SUPFAM" id="SSF51735">
    <property type="entry name" value="NAD(P)-binding Rossmann-fold domains"/>
    <property type="match status" value="1"/>
</dbReference>
<dbReference type="NCBIfam" id="NF004846">
    <property type="entry name" value="PRK06197.1"/>
    <property type="match status" value="1"/>
</dbReference>
<dbReference type="Gene3D" id="3.40.50.720">
    <property type="entry name" value="NAD(P)-binding Rossmann-like Domain"/>
    <property type="match status" value="1"/>
</dbReference>
<dbReference type="PANTHER" id="PTHR43157">
    <property type="entry name" value="PHOSPHATIDYLINOSITOL-GLYCAN BIOSYNTHESIS CLASS F PROTEIN-RELATED"/>
    <property type="match status" value="1"/>
</dbReference>
<dbReference type="InterPro" id="IPR036291">
    <property type="entry name" value="NAD(P)-bd_dom_sf"/>
</dbReference>
<dbReference type="Pfam" id="PF00106">
    <property type="entry name" value="adh_short"/>
    <property type="match status" value="1"/>
</dbReference>
<dbReference type="PANTHER" id="PTHR43157:SF31">
    <property type="entry name" value="PHOSPHATIDYLINOSITOL-GLYCAN BIOSYNTHESIS CLASS F PROTEIN"/>
    <property type="match status" value="1"/>
</dbReference>